<evidence type="ECO:0008006" key="2">
    <source>
        <dbReference type="Google" id="ProtNLM"/>
    </source>
</evidence>
<evidence type="ECO:0000313" key="1">
    <source>
        <dbReference type="EMBL" id="SVB67236.1"/>
    </source>
</evidence>
<organism evidence="1">
    <name type="scientific">marine metagenome</name>
    <dbReference type="NCBI Taxonomy" id="408172"/>
    <lineage>
        <taxon>unclassified sequences</taxon>
        <taxon>metagenomes</taxon>
        <taxon>ecological metagenomes</taxon>
    </lineage>
</organism>
<accession>A0A382FVW5</accession>
<protein>
    <recommendedName>
        <fullName evidence="2">Methyltransferase type 11 domain-containing protein</fullName>
    </recommendedName>
</protein>
<proteinExistence type="predicted"/>
<sequence>MKISTKNKKVFIDFGPGDMLKYLKKARFQGFYTIAINQEEYEEMNSEYWKLIVDETHIGKFSDEFDIPKADLWHCTSVLEHMKEDEIHKELQGLKRKIKKTSSGKIHIDLTDHEGGFRHYEEEDFGRTYPVFYLNRIKHDEWWGILNKYFYITENFDYLDKGKVHWKEFEVYAENNEKK</sequence>
<name>A0A382FVW5_9ZZZZ</name>
<dbReference type="AlphaFoldDB" id="A0A382FVW5"/>
<reference evidence="1" key="1">
    <citation type="submission" date="2018-05" db="EMBL/GenBank/DDBJ databases">
        <authorList>
            <person name="Lanie J.A."/>
            <person name="Ng W.-L."/>
            <person name="Kazmierczak K.M."/>
            <person name="Andrzejewski T.M."/>
            <person name="Davidsen T.M."/>
            <person name="Wayne K.J."/>
            <person name="Tettelin H."/>
            <person name="Glass J.I."/>
            <person name="Rusch D."/>
            <person name="Podicherti R."/>
            <person name="Tsui H.-C.T."/>
            <person name="Winkler M.E."/>
        </authorList>
    </citation>
    <scope>NUCLEOTIDE SEQUENCE</scope>
</reference>
<dbReference type="EMBL" id="UINC01052192">
    <property type="protein sequence ID" value="SVB67236.1"/>
    <property type="molecule type" value="Genomic_DNA"/>
</dbReference>
<gene>
    <name evidence="1" type="ORF">METZ01_LOCUS220090</name>
</gene>